<keyword evidence="3" id="KW-1185">Reference proteome</keyword>
<feature type="transmembrane region" description="Helical" evidence="1">
    <location>
        <begin position="54"/>
        <end position="74"/>
    </location>
</feature>
<gene>
    <name evidence="2" type="ORF">CTEN210_14117</name>
</gene>
<keyword evidence="1" id="KW-0472">Membrane</keyword>
<accession>A0AAD3D4C7</accession>
<reference evidence="2 3" key="1">
    <citation type="journal article" date="2021" name="Sci. Rep.">
        <title>The genome of the diatom Chaetoceros tenuissimus carries an ancient integrated fragment of an extant virus.</title>
        <authorList>
            <person name="Hongo Y."/>
            <person name="Kimura K."/>
            <person name="Takaki Y."/>
            <person name="Yoshida Y."/>
            <person name="Baba S."/>
            <person name="Kobayashi G."/>
            <person name="Nagasaki K."/>
            <person name="Hano T."/>
            <person name="Tomaru Y."/>
        </authorList>
    </citation>
    <scope>NUCLEOTIDE SEQUENCE [LARGE SCALE GENOMIC DNA]</scope>
    <source>
        <strain evidence="2 3">NIES-3715</strain>
    </source>
</reference>
<dbReference type="EMBL" id="BLLK01000058">
    <property type="protein sequence ID" value="GFH57641.1"/>
    <property type="molecule type" value="Genomic_DNA"/>
</dbReference>
<proteinExistence type="predicted"/>
<protein>
    <submittedName>
        <fullName evidence="2">Uncharacterized protein</fullName>
    </submittedName>
</protein>
<dbReference type="SUPFAM" id="SSF53474">
    <property type="entry name" value="alpha/beta-Hydrolases"/>
    <property type="match status" value="1"/>
</dbReference>
<keyword evidence="1" id="KW-0812">Transmembrane</keyword>
<evidence type="ECO:0000313" key="2">
    <source>
        <dbReference type="EMBL" id="GFH57641.1"/>
    </source>
</evidence>
<sequence>MLSSIEEVIVRNKTNSKKMKNKKLFNKDGIAKADLVCVTTPDAKRRHVIRNRHVHLNSFLPYSLVLVLLLSIHYTGRVSGTLHSSSSWISNLPGCPPRTIITWVNGIGHTASHMIDGQQMLSQIFGNRPIEYCHNPTNMASEDDTFGYIGDLTQCTSQKLGKITSEVNQLVTHLRDAVQKVGATGKVIHIAHSQGALITSLAMKKLRKDEMKQIEVICFGGAEVIRKCKEFPFARCINYYSVNDPLLFVVPQAAKALRSGFLGMGYGSVRMSNGSPQSNGVEKFRRNSLETNDGSDDEDGMTGDNTLAALADPNHEPQFVFLTPREGDPVKDHGLFGATYRDALLWEGRRYQKLYVSSWHTIIYATIAYSHALRTTIYEALVSIIMLIFRNTILRIVLFVQYVNAMVKERVIVPIAIFLYILWEKFVDFIRTVKGEESYEPIVVDQVK</sequence>
<dbReference type="AlphaFoldDB" id="A0AAD3D4C7"/>
<evidence type="ECO:0000256" key="1">
    <source>
        <dbReference type="SAM" id="Phobius"/>
    </source>
</evidence>
<keyword evidence="1" id="KW-1133">Transmembrane helix</keyword>
<comment type="caution">
    <text evidence="2">The sequence shown here is derived from an EMBL/GenBank/DDBJ whole genome shotgun (WGS) entry which is preliminary data.</text>
</comment>
<evidence type="ECO:0000313" key="3">
    <source>
        <dbReference type="Proteomes" id="UP001054902"/>
    </source>
</evidence>
<dbReference type="InterPro" id="IPR029058">
    <property type="entry name" value="AB_hydrolase_fold"/>
</dbReference>
<name>A0AAD3D4C7_9STRA</name>
<organism evidence="2 3">
    <name type="scientific">Chaetoceros tenuissimus</name>
    <dbReference type="NCBI Taxonomy" id="426638"/>
    <lineage>
        <taxon>Eukaryota</taxon>
        <taxon>Sar</taxon>
        <taxon>Stramenopiles</taxon>
        <taxon>Ochrophyta</taxon>
        <taxon>Bacillariophyta</taxon>
        <taxon>Coscinodiscophyceae</taxon>
        <taxon>Chaetocerotophycidae</taxon>
        <taxon>Chaetocerotales</taxon>
        <taxon>Chaetocerotaceae</taxon>
        <taxon>Chaetoceros</taxon>
    </lineage>
</organism>
<dbReference type="Proteomes" id="UP001054902">
    <property type="component" value="Unassembled WGS sequence"/>
</dbReference>